<evidence type="ECO:0000259" key="13">
    <source>
        <dbReference type="PROSITE" id="PS00794"/>
    </source>
</evidence>
<evidence type="ECO:0000256" key="11">
    <source>
        <dbReference type="ARBA" id="ARBA00029766"/>
    </source>
</evidence>
<dbReference type="AlphaFoldDB" id="Q1MRT0"/>
<name>Q1MRT0_LAWIP</name>
<comment type="function">
    <text evidence="10">Catalyzes the transfer of pyrophosphate from adenosine triphosphate (ATP) to 6-hydroxymethyl-7,8-dihydropterin, an enzymatic step in folate biosynthesis pathway.</text>
</comment>
<protein>
    <recommendedName>
        <fullName evidence="4">2-amino-4-hydroxy-6-hydroxymethyldihydropteridine pyrophosphokinase</fullName>
        <ecNumber evidence="3">2.7.6.3</ecNumber>
    </recommendedName>
    <alternativeName>
        <fullName evidence="11">6-hydroxymethyl-7,8-dihydropterin pyrophosphokinase</fullName>
    </alternativeName>
    <alternativeName>
        <fullName evidence="12">7,8-dihydro-6-hydroxymethylpterin-pyrophosphokinase</fullName>
    </alternativeName>
</protein>
<dbReference type="eggNOG" id="COG0801">
    <property type="taxonomic scope" value="Bacteria"/>
</dbReference>
<dbReference type="GO" id="GO:0003848">
    <property type="term" value="F:2-amino-4-hydroxy-6-hydroxymethyldihydropteridine diphosphokinase activity"/>
    <property type="evidence" value="ECO:0007669"/>
    <property type="project" value="UniProtKB-EC"/>
</dbReference>
<keyword evidence="9" id="KW-0289">Folate biosynthesis</keyword>
<reference evidence="14 15" key="1">
    <citation type="submission" date="2005-11" db="EMBL/GenBank/DDBJ databases">
        <title>The complete genome sequence of Lawsonia intracellularis: the causative agent of proliferative enteropathy.</title>
        <authorList>
            <person name="Kaur K."/>
            <person name="Zhang Q."/>
            <person name="Beckler D."/>
            <person name="Munir S."/>
            <person name="Li L."/>
            <person name="Kinsley K."/>
            <person name="Herron L."/>
            <person name="Peterson A."/>
            <person name="May B."/>
            <person name="Singh S."/>
            <person name="Gebhart C."/>
            <person name="Kapur V."/>
        </authorList>
    </citation>
    <scope>NUCLEOTIDE SEQUENCE [LARGE SCALE GENOMIC DNA]</scope>
    <source>
        <strain evidence="14 15">PHE/MN1-00</strain>
    </source>
</reference>
<keyword evidence="7" id="KW-0418">Kinase</keyword>
<keyword evidence="6" id="KW-0547">Nucleotide-binding</keyword>
<evidence type="ECO:0000256" key="5">
    <source>
        <dbReference type="ARBA" id="ARBA00022679"/>
    </source>
</evidence>
<evidence type="ECO:0000256" key="1">
    <source>
        <dbReference type="ARBA" id="ARBA00005051"/>
    </source>
</evidence>
<dbReference type="Proteomes" id="UP000002430">
    <property type="component" value="Chromosome"/>
</dbReference>
<evidence type="ECO:0000256" key="10">
    <source>
        <dbReference type="ARBA" id="ARBA00029409"/>
    </source>
</evidence>
<evidence type="ECO:0000313" key="15">
    <source>
        <dbReference type="Proteomes" id="UP000002430"/>
    </source>
</evidence>
<evidence type="ECO:0000256" key="3">
    <source>
        <dbReference type="ARBA" id="ARBA00013253"/>
    </source>
</evidence>
<evidence type="ECO:0000256" key="4">
    <source>
        <dbReference type="ARBA" id="ARBA00016218"/>
    </source>
</evidence>
<comment type="similarity">
    <text evidence="2">Belongs to the HPPK family.</text>
</comment>
<dbReference type="EMBL" id="AM180252">
    <property type="protein sequence ID" value="CAJ54296.1"/>
    <property type="molecule type" value="Genomic_DNA"/>
</dbReference>
<dbReference type="KEGG" id="lip:LI0240"/>
<dbReference type="PANTHER" id="PTHR43071:SF1">
    <property type="entry name" value="2-AMINO-4-HYDROXY-6-HYDROXYMETHYLDIHYDROPTERIDINE PYROPHOSPHOKINASE"/>
    <property type="match status" value="1"/>
</dbReference>
<dbReference type="Pfam" id="PF01288">
    <property type="entry name" value="HPPK"/>
    <property type="match status" value="1"/>
</dbReference>
<dbReference type="NCBIfam" id="TIGR01498">
    <property type="entry name" value="folK"/>
    <property type="match status" value="1"/>
</dbReference>
<dbReference type="GO" id="GO:0046656">
    <property type="term" value="P:folic acid biosynthetic process"/>
    <property type="evidence" value="ECO:0007669"/>
    <property type="project" value="UniProtKB-KW"/>
</dbReference>
<gene>
    <name evidence="14" type="primary">folk</name>
    <name evidence="14" type="ordered locus">LI0240</name>
</gene>
<dbReference type="HOGENOM" id="CLU_097916_1_1_7"/>
<evidence type="ECO:0000313" key="14">
    <source>
        <dbReference type="EMBL" id="CAJ54296.1"/>
    </source>
</evidence>
<dbReference type="GO" id="GO:0005524">
    <property type="term" value="F:ATP binding"/>
    <property type="evidence" value="ECO:0007669"/>
    <property type="project" value="UniProtKB-KW"/>
</dbReference>
<dbReference type="InterPro" id="IPR035907">
    <property type="entry name" value="Hppk_sf"/>
</dbReference>
<dbReference type="GO" id="GO:0046654">
    <property type="term" value="P:tetrahydrofolate biosynthetic process"/>
    <property type="evidence" value="ECO:0007669"/>
    <property type="project" value="UniProtKB-UniPathway"/>
</dbReference>
<dbReference type="SUPFAM" id="SSF55083">
    <property type="entry name" value="6-hydroxymethyl-7,8-dihydropterin pyrophosphokinase, HPPK"/>
    <property type="match status" value="1"/>
</dbReference>
<dbReference type="PROSITE" id="PS00794">
    <property type="entry name" value="HPPK"/>
    <property type="match status" value="1"/>
</dbReference>
<evidence type="ECO:0000256" key="6">
    <source>
        <dbReference type="ARBA" id="ARBA00022741"/>
    </source>
</evidence>
<evidence type="ECO:0000256" key="7">
    <source>
        <dbReference type="ARBA" id="ARBA00022777"/>
    </source>
</evidence>
<dbReference type="GO" id="GO:0016301">
    <property type="term" value="F:kinase activity"/>
    <property type="evidence" value="ECO:0007669"/>
    <property type="project" value="UniProtKB-KW"/>
</dbReference>
<dbReference type="PANTHER" id="PTHR43071">
    <property type="entry name" value="2-AMINO-4-HYDROXY-6-HYDROXYMETHYLDIHYDROPTERIDINE PYROPHOSPHOKINASE"/>
    <property type="match status" value="1"/>
</dbReference>
<evidence type="ECO:0000256" key="12">
    <source>
        <dbReference type="ARBA" id="ARBA00033413"/>
    </source>
</evidence>
<organism evidence="14 15">
    <name type="scientific">Lawsonia intracellularis (strain PHE/MN1-00)</name>
    <dbReference type="NCBI Taxonomy" id="363253"/>
    <lineage>
        <taxon>Bacteria</taxon>
        <taxon>Pseudomonadati</taxon>
        <taxon>Thermodesulfobacteriota</taxon>
        <taxon>Desulfovibrionia</taxon>
        <taxon>Desulfovibrionales</taxon>
        <taxon>Desulfovibrionaceae</taxon>
        <taxon>Lawsonia</taxon>
    </lineage>
</organism>
<dbReference type="EC" id="2.7.6.3" evidence="3"/>
<evidence type="ECO:0000256" key="9">
    <source>
        <dbReference type="ARBA" id="ARBA00022909"/>
    </source>
</evidence>
<keyword evidence="15" id="KW-1185">Reference proteome</keyword>
<comment type="pathway">
    <text evidence="1">Cofactor biosynthesis; tetrahydrofolate biosynthesis; 2-amino-4-hydroxy-6-hydroxymethyl-7,8-dihydropteridine diphosphate from 7,8-dihydroneopterin triphosphate: step 4/4.</text>
</comment>
<evidence type="ECO:0000256" key="2">
    <source>
        <dbReference type="ARBA" id="ARBA00005810"/>
    </source>
</evidence>
<keyword evidence="5" id="KW-0808">Transferase</keyword>
<dbReference type="UniPathway" id="UPA00077">
    <property type="reaction ID" value="UER00155"/>
</dbReference>
<proteinExistence type="inferred from homology"/>
<sequence>MLKCMKKILKINSNMTNYKTSYISLGTNLGNLDDNLKEARIRLNTNNKIILNRISPVYNTEAQDNCNQPWFKNQIIQLATIDLTPHELLDILLNIETSMGRIRSNDPEQRYGPRCIDLDLLLYEQETYNDKKLCLPHPRMLQRAFVLVPLYDINPALAFPNGQTLKEALKNISYRVEDNFIYQ</sequence>
<dbReference type="CDD" id="cd00483">
    <property type="entry name" value="HPPK"/>
    <property type="match status" value="1"/>
</dbReference>
<dbReference type="Gene3D" id="3.30.70.560">
    <property type="entry name" value="7,8-Dihydro-6-hydroxymethylpterin-pyrophosphokinase HPPK"/>
    <property type="match status" value="1"/>
</dbReference>
<dbReference type="STRING" id="363253.LI0240"/>
<keyword evidence="8" id="KW-0067">ATP-binding</keyword>
<dbReference type="InterPro" id="IPR000550">
    <property type="entry name" value="Hppk"/>
</dbReference>
<feature type="domain" description="7,8-dihydro-6-hydroxymethylpterin-pyrophosphokinase" evidence="13">
    <location>
        <begin position="110"/>
        <end position="121"/>
    </location>
</feature>
<accession>Q1MRT0</accession>
<evidence type="ECO:0000256" key="8">
    <source>
        <dbReference type="ARBA" id="ARBA00022840"/>
    </source>
</evidence>